<dbReference type="EMBL" id="PITK01000048">
    <property type="protein sequence ID" value="TBU20587.1"/>
    <property type="molecule type" value="Genomic_DNA"/>
</dbReference>
<accession>A0A4Q9M313</accession>
<keyword evidence="2" id="KW-1185">Reference proteome</keyword>
<gene>
    <name evidence="1" type="ORF">CWI38_0048p0080</name>
</gene>
<name>A0A4Q9M313_9MICR</name>
<organism evidence="1 2">
    <name type="scientific">Hamiltosporidium tvaerminnensis</name>
    <dbReference type="NCBI Taxonomy" id="1176355"/>
    <lineage>
        <taxon>Eukaryota</taxon>
        <taxon>Fungi</taxon>
        <taxon>Fungi incertae sedis</taxon>
        <taxon>Microsporidia</taxon>
        <taxon>Dubosqiidae</taxon>
        <taxon>Hamiltosporidium</taxon>
    </lineage>
</organism>
<protein>
    <submittedName>
        <fullName evidence="1">Uncharacterized protein</fullName>
    </submittedName>
</protein>
<sequence>MSVESDKLVEALRCLKLDLLDKKYKYEKILKSIYLLSNHKFKNKNTEEYSPKNLKSNEKFKFYREINGVLVSSDCDDIVSYCKNRIKEMDNELLKVDELGLGMCVIKSDEMPEESLNKIKTYCLLKFWGADGVCQHFGKSGKTVDHLANRCEKMLGHDYTRRHNEVVRCLHLLLLNRYKFKSSKRIRSHSVQEILDNEYAEIRVDTRIKTDITLIEVGITSQDSLQIVETEKLRKYDLLANDLDNSYVMTWDGIVTKY</sequence>
<reference evidence="1 2" key="1">
    <citation type="submission" date="2017-12" db="EMBL/GenBank/DDBJ databases">
        <authorList>
            <person name="Pombert J.-F."/>
            <person name="Haag K.L."/>
            <person name="Ebert D."/>
        </authorList>
    </citation>
    <scope>NUCLEOTIDE SEQUENCE [LARGE SCALE GENOMIC DNA]</scope>
    <source>
        <strain evidence="1">IL-G-3</strain>
    </source>
</reference>
<evidence type="ECO:0000313" key="1">
    <source>
        <dbReference type="EMBL" id="TBU20587.1"/>
    </source>
</evidence>
<dbReference type="VEuPathDB" id="MicrosporidiaDB:CWI38_0048p0080"/>
<proteinExistence type="predicted"/>
<dbReference type="AlphaFoldDB" id="A0A4Q9M313"/>
<evidence type="ECO:0000313" key="2">
    <source>
        <dbReference type="Proteomes" id="UP000292282"/>
    </source>
</evidence>
<dbReference type="Proteomes" id="UP000292282">
    <property type="component" value="Unassembled WGS sequence"/>
</dbReference>
<comment type="caution">
    <text evidence="1">The sequence shown here is derived from an EMBL/GenBank/DDBJ whole genome shotgun (WGS) entry which is preliminary data.</text>
</comment>
<feature type="non-terminal residue" evidence="1">
    <location>
        <position position="258"/>
    </location>
</feature>